<evidence type="ECO:0000256" key="1">
    <source>
        <dbReference type="SAM" id="Phobius"/>
    </source>
</evidence>
<dbReference type="Proteomes" id="UP000034883">
    <property type="component" value="Chromosome"/>
</dbReference>
<evidence type="ECO:0000313" key="2">
    <source>
        <dbReference type="EMBL" id="AKF05817.1"/>
    </source>
</evidence>
<reference evidence="2 3" key="1">
    <citation type="submission" date="2015-03" db="EMBL/GenBank/DDBJ databases">
        <title>Genome assembly of Sandaracinus amylolyticus DSM 53668.</title>
        <authorList>
            <person name="Sharma G."/>
            <person name="Subramanian S."/>
        </authorList>
    </citation>
    <scope>NUCLEOTIDE SEQUENCE [LARGE SCALE GENOMIC DNA]</scope>
    <source>
        <strain evidence="2 3">DSM 53668</strain>
    </source>
</reference>
<evidence type="ECO:0000313" key="3">
    <source>
        <dbReference type="Proteomes" id="UP000034883"/>
    </source>
</evidence>
<organism evidence="2 3">
    <name type="scientific">Sandaracinus amylolyticus</name>
    <dbReference type="NCBI Taxonomy" id="927083"/>
    <lineage>
        <taxon>Bacteria</taxon>
        <taxon>Pseudomonadati</taxon>
        <taxon>Myxococcota</taxon>
        <taxon>Polyangia</taxon>
        <taxon>Polyangiales</taxon>
        <taxon>Sandaracinaceae</taxon>
        <taxon>Sandaracinus</taxon>
    </lineage>
</organism>
<feature type="transmembrane region" description="Helical" evidence="1">
    <location>
        <begin position="43"/>
        <end position="59"/>
    </location>
</feature>
<evidence type="ECO:0008006" key="4">
    <source>
        <dbReference type="Google" id="ProtNLM"/>
    </source>
</evidence>
<keyword evidence="1" id="KW-0812">Transmembrane</keyword>
<keyword evidence="1" id="KW-0472">Membrane</keyword>
<gene>
    <name evidence="2" type="ORF">DB32_002966</name>
</gene>
<protein>
    <recommendedName>
        <fullName evidence="4">DUF2834 domain-containing protein</fullName>
    </recommendedName>
</protein>
<keyword evidence="1" id="KW-1133">Transmembrane helix</keyword>
<name>A0A0F6W2K2_9BACT</name>
<proteinExistence type="predicted"/>
<dbReference type="AlphaFoldDB" id="A0A0F6W2K2"/>
<dbReference type="EMBL" id="CP011125">
    <property type="protein sequence ID" value="AKF05817.1"/>
    <property type="molecule type" value="Genomic_DNA"/>
</dbReference>
<keyword evidence="3" id="KW-1185">Reference proteome</keyword>
<sequence length="111" mass="12313">MLVMNVRMIVPLLVLVPFALFSGMVVLEEGYLGFFSVAREEPWGMQMLIDLAICFVLVLRGLAKDARERGLALWPWVIGTVLFGSIAPLGYLVYRELVARPAPLAHAVAQK</sequence>
<dbReference type="KEGG" id="samy:DB32_002966"/>
<feature type="transmembrane region" description="Helical" evidence="1">
    <location>
        <begin position="71"/>
        <end position="94"/>
    </location>
</feature>
<accession>A0A0F6W2K2</accession>